<dbReference type="EMBL" id="CP001032">
    <property type="protein sequence ID" value="ACB73649.1"/>
    <property type="molecule type" value="Genomic_DNA"/>
</dbReference>
<dbReference type="AlphaFoldDB" id="B1ZQY2"/>
<keyword evidence="3 6" id="KW-0378">Hydrolase</keyword>
<evidence type="ECO:0000313" key="8">
    <source>
        <dbReference type="EMBL" id="ACB73649.1"/>
    </source>
</evidence>
<dbReference type="Gene3D" id="2.60.120.260">
    <property type="entry name" value="Galactose-binding domain-like"/>
    <property type="match status" value="1"/>
</dbReference>
<sequence length="506" mass="55482">MRPHVLLRSALLSLTIVSSFSSPSSAADAAPAQPARWCNPLPLPNYPVSRMARDVVAGEPAEFGGLWLSEHKQQYRELADPTALWFEGKWYLYPSCDMAWVSADEGRTWQHSPLNIRDVGYAPTVVHHAGRFLLLASGSELYAAPTPLGPFASLGALQMPDIAGMPNQTDPMLFSDDDGRLYYYWGCTPNSGIWGVELDAAQPTRVIGEPRELIPFQPDTFPWQRLGNHNQNPQLGWMEGGWMLKRNGRYYLTYSAGGTQYHTYAMGCAVSETPLGKFVPQRRNPIFRTPEGLVTGTAHGCIVAGPRDQLWVFYTVFAGVVHGFERRLGMDLAAIDEHGELFVPAATSIPQPLPGATPSSAWLPLNDGEPTFGSSSAPNLPGRFAADHNLLTWWQPAADDAHPSLMTQFSAPAMIRATRIAWRDVGLDTVRGVKPGPVRYRVEAETAPGQWTSIIDRSESEEDLLIDYRECTPVLARRARLVILGQPAGISPAVADFTLFGTAAAD</sequence>
<evidence type="ECO:0000256" key="5">
    <source>
        <dbReference type="ARBA" id="ARBA00023295"/>
    </source>
</evidence>
<dbReference type="SUPFAM" id="SSF75005">
    <property type="entry name" value="Arabinanase/levansucrase/invertase"/>
    <property type="match status" value="1"/>
</dbReference>
<evidence type="ECO:0000256" key="6">
    <source>
        <dbReference type="RuleBase" id="RU361187"/>
    </source>
</evidence>
<evidence type="ECO:0000313" key="9">
    <source>
        <dbReference type="Proteomes" id="UP000007013"/>
    </source>
</evidence>
<keyword evidence="4" id="KW-0119">Carbohydrate metabolism</keyword>
<dbReference type="CDD" id="cd08982">
    <property type="entry name" value="GH43-like"/>
    <property type="match status" value="1"/>
</dbReference>
<dbReference type="STRING" id="452637.Oter_0359"/>
<organism evidence="8 9">
    <name type="scientific">Opitutus terrae (strain DSM 11246 / JCM 15787 / PB90-1)</name>
    <dbReference type="NCBI Taxonomy" id="452637"/>
    <lineage>
        <taxon>Bacteria</taxon>
        <taxon>Pseudomonadati</taxon>
        <taxon>Verrucomicrobiota</taxon>
        <taxon>Opitutia</taxon>
        <taxon>Opitutales</taxon>
        <taxon>Opitutaceae</taxon>
        <taxon>Opitutus</taxon>
    </lineage>
</organism>
<reference evidence="8 9" key="1">
    <citation type="journal article" date="2011" name="J. Bacteriol.">
        <title>Genome sequence of the verrucomicrobium Opitutus terrae PB90-1, an abundant inhabitant of rice paddy soil ecosystems.</title>
        <authorList>
            <person name="van Passel M.W."/>
            <person name="Kant R."/>
            <person name="Palva A."/>
            <person name="Copeland A."/>
            <person name="Lucas S."/>
            <person name="Lapidus A."/>
            <person name="Glavina del Rio T."/>
            <person name="Pitluck S."/>
            <person name="Goltsman E."/>
            <person name="Clum A."/>
            <person name="Sun H."/>
            <person name="Schmutz J."/>
            <person name="Larimer F.W."/>
            <person name="Land M.L."/>
            <person name="Hauser L."/>
            <person name="Kyrpides N."/>
            <person name="Mikhailova N."/>
            <person name="Richardson P.P."/>
            <person name="Janssen P.H."/>
            <person name="de Vos W.M."/>
            <person name="Smidt H."/>
        </authorList>
    </citation>
    <scope>NUCLEOTIDE SEQUENCE [LARGE SCALE GENOMIC DNA]</scope>
    <source>
        <strain evidence="9">DSM 11246 / JCM 15787 / PB90-1</strain>
    </source>
</reference>
<dbReference type="InterPro" id="IPR023296">
    <property type="entry name" value="Glyco_hydro_beta-prop_sf"/>
</dbReference>
<keyword evidence="2" id="KW-0858">Xylan degradation</keyword>
<dbReference type="PANTHER" id="PTHR43772:SF2">
    <property type="entry name" value="PUTATIVE (AFU_ORTHOLOGUE AFUA_2G04480)-RELATED"/>
    <property type="match status" value="1"/>
</dbReference>
<feature type="signal peptide" evidence="7">
    <location>
        <begin position="1"/>
        <end position="26"/>
    </location>
</feature>
<dbReference type="KEGG" id="ote:Oter_0359"/>
<keyword evidence="9" id="KW-1185">Reference proteome</keyword>
<evidence type="ECO:0000256" key="7">
    <source>
        <dbReference type="SAM" id="SignalP"/>
    </source>
</evidence>
<evidence type="ECO:0000256" key="1">
    <source>
        <dbReference type="ARBA" id="ARBA00009865"/>
    </source>
</evidence>
<dbReference type="SUPFAM" id="SSF49785">
    <property type="entry name" value="Galactose-binding domain-like"/>
    <property type="match status" value="1"/>
</dbReference>
<gene>
    <name evidence="8" type="ordered locus">Oter_0359</name>
</gene>
<dbReference type="Proteomes" id="UP000007013">
    <property type="component" value="Chromosome"/>
</dbReference>
<comment type="similarity">
    <text evidence="1 6">Belongs to the glycosyl hydrolase 43 family.</text>
</comment>
<dbReference type="InterPro" id="IPR006710">
    <property type="entry name" value="Glyco_hydro_43"/>
</dbReference>
<dbReference type="InterPro" id="IPR008979">
    <property type="entry name" value="Galactose-bd-like_sf"/>
</dbReference>
<dbReference type="Pfam" id="PF04616">
    <property type="entry name" value="Glyco_hydro_43"/>
    <property type="match status" value="1"/>
</dbReference>
<dbReference type="Gene3D" id="2.115.10.20">
    <property type="entry name" value="Glycosyl hydrolase domain, family 43"/>
    <property type="match status" value="1"/>
</dbReference>
<dbReference type="GO" id="GO:0004553">
    <property type="term" value="F:hydrolase activity, hydrolyzing O-glycosyl compounds"/>
    <property type="evidence" value="ECO:0007669"/>
    <property type="project" value="InterPro"/>
</dbReference>
<dbReference type="InterPro" id="IPR052176">
    <property type="entry name" value="Glycosyl_Hydrlase_43_Enz"/>
</dbReference>
<protein>
    <submittedName>
        <fullName evidence="8">Glycoside hydrolase family 43</fullName>
    </submittedName>
</protein>
<evidence type="ECO:0000256" key="4">
    <source>
        <dbReference type="ARBA" id="ARBA00023277"/>
    </source>
</evidence>
<evidence type="ECO:0000256" key="3">
    <source>
        <dbReference type="ARBA" id="ARBA00022801"/>
    </source>
</evidence>
<evidence type="ECO:0000256" key="2">
    <source>
        <dbReference type="ARBA" id="ARBA00022651"/>
    </source>
</evidence>
<dbReference type="GO" id="GO:0045493">
    <property type="term" value="P:xylan catabolic process"/>
    <property type="evidence" value="ECO:0007669"/>
    <property type="project" value="UniProtKB-KW"/>
</dbReference>
<dbReference type="eggNOG" id="COG3507">
    <property type="taxonomic scope" value="Bacteria"/>
</dbReference>
<keyword evidence="5 6" id="KW-0326">Glycosidase</keyword>
<proteinExistence type="inferred from homology"/>
<dbReference type="CAZy" id="GH43">
    <property type="family name" value="Glycoside Hydrolase Family 43"/>
</dbReference>
<dbReference type="HOGENOM" id="CLU_023506_0_0_0"/>
<feature type="chain" id="PRO_5002774477" evidence="7">
    <location>
        <begin position="27"/>
        <end position="506"/>
    </location>
</feature>
<keyword evidence="2" id="KW-0624">Polysaccharide degradation</keyword>
<name>B1ZQY2_OPITP</name>
<dbReference type="RefSeq" id="WP_012373187.1">
    <property type="nucleotide sequence ID" value="NC_010571.1"/>
</dbReference>
<dbReference type="PANTHER" id="PTHR43772">
    <property type="entry name" value="ENDO-1,4-BETA-XYLANASE"/>
    <property type="match status" value="1"/>
</dbReference>
<keyword evidence="7" id="KW-0732">Signal</keyword>
<accession>B1ZQY2</accession>